<dbReference type="Proteomes" id="UP000662747">
    <property type="component" value="Chromosome"/>
</dbReference>
<dbReference type="RefSeq" id="WP_206726824.1">
    <property type="nucleotide sequence ID" value="NZ_CP071090.1"/>
</dbReference>
<evidence type="ECO:0000256" key="1">
    <source>
        <dbReference type="SAM" id="MobiDB-lite"/>
    </source>
</evidence>
<keyword evidence="3" id="KW-1185">Reference proteome</keyword>
<dbReference type="PANTHER" id="PTHR43739:SF5">
    <property type="entry name" value="EXO-ALPHA-SIALIDASE"/>
    <property type="match status" value="1"/>
</dbReference>
<feature type="region of interest" description="Disordered" evidence="1">
    <location>
        <begin position="56"/>
        <end position="79"/>
    </location>
</feature>
<evidence type="ECO:0008006" key="4">
    <source>
        <dbReference type="Google" id="ProtNLM"/>
    </source>
</evidence>
<evidence type="ECO:0000313" key="2">
    <source>
        <dbReference type="EMBL" id="QSQ25268.1"/>
    </source>
</evidence>
<dbReference type="InterPro" id="IPR052025">
    <property type="entry name" value="Xyloglucanase_GH74"/>
</dbReference>
<dbReference type="EMBL" id="CP071090">
    <property type="protein sequence ID" value="QSQ25268.1"/>
    <property type="molecule type" value="Genomic_DNA"/>
</dbReference>
<reference evidence="2 3" key="1">
    <citation type="submission" date="2021-02" db="EMBL/GenBank/DDBJ databases">
        <title>De Novo genome assembly of isolated myxobacteria.</title>
        <authorList>
            <person name="Stevens D.C."/>
        </authorList>
    </citation>
    <scope>NUCLEOTIDE SEQUENCE [LARGE SCALE GENOMIC DNA]</scope>
    <source>
        <strain evidence="3">SCPEA02</strain>
    </source>
</reference>
<dbReference type="InterPro" id="IPR036278">
    <property type="entry name" value="Sialidase_sf"/>
</dbReference>
<name>A0ABX7P464_9BACT</name>
<dbReference type="Gene3D" id="2.130.10.10">
    <property type="entry name" value="YVTN repeat-like/Quinoprotein amine dehydrogenase"/>
    <property type="match status" value="2"/>
</dbReference>
<protein>
    <recommendedName>
        <fullName evidence="4">Glycosyl hydrolase</fullName>
    </recommendedName>
</protein>
<accession>A0ABX7P464</accession>
<evidence type="ECO:0000313" key="3">
    <source>
        <dbReference type="Proteomes" id="UP000662747"/>
    </source>
</evidence>
<dbReference type="PANTHER" id="PTHR43739">
    <property type="entry name" value="XYLOGLUCANASE (EUROFUNG)"/>
    <property type="match status" value="1"/>
</dbReference>
<sequence>MFKRSRWLIATSAVSLVLVVALPTGASAYKRWKSRTARTKLANFLHDPSAGEYSAEVLSELSESREESEPEEGEADGDDPLRRMLAARMMWGVPTAEVLEHQARVAHEESQRWAPMLPRAPRPWDWFAAAGDKAAAPLSAMSWVNLGPTNASFQYNGTLYSEVDSGRVSGIAVHPADSQVVYLATSGGGLWKTFNFGVANPTWYPVSDAMGSLAIGAMDLDPSNPDTLYVGVGDFVDTPGGQVVKTQDGGATWGAPVSLSGTYPVGAGGLAVKALRIRALKVDPANSNIVLVGTDVGLFRSTDAGASFSLVDLPNQGTTQKPEGIWTIVYTGAVNGVSRWALSGTYACAQNTRPPDAGYGQASGATGCTAGNPGDIWTSTDAGATWSSRKAAGTIPTTAVGRITLGAGTPSTAVPPVTVVYAQLGNQDEYNAPAGAGYWRSNTSGTNWTAINGTLANQTNSVGGSRDCGTVNVNAAQAWYNSAVAVDPANDNNVLIGGMLCGLRTTNGLSATPTWENVSHWLPSSGAATVTGGTLDYVHADWHAALVIRTGTGYVAMAGTDGGLFVSKNLFNATPPQVVWDGQNRGIVTHLSYSVASGDPATGNPYVAYTGLQDNGTRFRDPAAGASSTTFNQVIGGDGFGAAASRDAATGAAIYWASVNGSRRYCVPSSTNSFCNAGTAWTTKNATPLSTTTCSTEGQPFTMRYALAPASPNVNTVLSATNSAVHRVSGTGAWQAISPCLSGYTRTLSASDTTDGLYAVAMSGGRFYVTSNCQGTTTACTWTQSSVMGFDVNGDGTIALNEKVSYATLVGFPPTTPAGKNPGDVYVAASAAPITGDALTVVPDELGHLFITQDRGATWAPLHGNGTGFDLPNVGINVVRYDPSDLTNNTIFVGTQLGVYRTTDGGLTWRRFGVGLPLVSVVDMFLSRTGAMMRVATYGRGLWEIYPSATAEKGVNGNGDWNRDQKLDFVDLAATATRLGTSPTTTALPYYDWNTDIVGTVNGTDSADLTELLNRIGGRP</sequence>
<dbReference type="InterPro" id="IPR015943">
    <property type="entry name" value="WD40/YVTN_repeat-like_dom_sf"/>
</dbReference>
<proteinExistence type="predicted"/>
<organism evidence="2 3">
    <name type="scientific">Pyxidicoccus parkwayensis</name>
    <dbReference type="NCBI Taxonomy" id="2813578"/>
    <lineage>
        <taxon>Bacteria</taxon>
        <taxon>Pseudomonadati</taxon>
        <taxon>Myxococcota</taxon>
        <taxon>Myxococcia</taxon>
        <taxon>Myxococcales</taxon>
        <taxon>Cystobacterineae</taxon>
        <taxon>Myxococcaceae</taxon>
        <taxon>Pyxidicoccus</taxon>
    </lineage>
</organism>
<dbReference type="SUPFAM" id="SSF110296">
    <property type="entry name" value="Oligoxyloglucan reducing end-specific cellobiohydrolase"/>
    <property type="match status" value="1"/>
</dbReference>
<dbReference type="SUPFAM" id="SSF50939">
    <property type="entry name" value="Sialidases"/>
    <property type="match status" value="1"/>
</dbReference>
<gene>
    <name evidence="2" type="ORF">JY651_10205</name>
</gene>
<feature type="compositionally biased region" description="Acidic residues" evidence="1">
    <location>
        <begin position="68"/>
        <end position="78"/>
    </location>
</feature>